<protein>
    <submittedName>
        <fullName evidence="1">Uncharacterized protein</fullName>
    </submittedName>
</protein>
<proteinExistence type="predicted"/>
<gene>
    <name evidence="1" type="ORF">HAPAU_41680</name>
</gene>
<sequence length="74" mass="8195">MLQTCIERTLAETTLNSCRLNGETGFALSPWINSNEGEDTHKLIISVAGEIASLPLDQQQLEFFAHSEIDTICE</sequence>
<evidence type="ECO:0000313" key="2">
    <source>
        <dbReference type="Proteomes" id="UP000075321"/>
    </source>
</evidence>
<reference evidence="1 2" key="1">
    <citation type="submission" date="2016-02" db="EMBL/GenBank/DDBJ databases">
        <title>Genome sequence of Halalkalicoccus paucihalophilus DSM 24557.</title>
        <authorList>
            <person name="Poehlein A."/>
            <person name="Daniel R."/>
        </authorList>
    </citation>
    <scope>NUCLEOTIDE SEQUENCE [LARGE SCALE GENOMIC DNA]</scope>
    <source>
        <strain evidence="1 2">DSM 24557</strain>
    </source>
</reference>
<accession>A0A151A908</accession>
<dbReference type="EMBL" id="LTAZ01000017">
    <property type="protein sequence ID" value="KYH24089.1"/>
    <property type="molecule type" value="Genomic_DNA"/>
</dbReference>
<keyword evidence="2" id="KW-1185">Reference proteome</keyword>
<organism evidence="1 2">
    <name type="scientific">Halalkalicoccus paucihalophilus</name>
    <dbReference type="NCBI Taxonomy" id="1008153"/>
    <lineage>
        <taxon>Archaea</taxon>
        <taxon>Methanobacteriati</taxon>
        <taxon>Methanobacteriota</taxon>
        <taxon>Stenosarchaea group</taxon>
        <taxon>Halobacteria</taxon>
        <taxon>Halobacteriales</taxon>
        <taxon>Halococcaceae</taxon>
        <taxon>Halalkalicoccus</taxon>
    </lineage>
</organism>
<evidence type="ECO:0000313" key="1">
    <source>
        <dbReference type="EMBL" id="KYH24089.1"/>
    </source>
</evidence>
<comment type="caution">
    <text evidence="1">The sequence shown here is derived from an EMBL/GenBank/DDBJ whole genome shotgun (WGS) entry which is preliminary data.</text>
</comment>
<dbReference type="AlphaFoldDB" id="A0A151A908"/>
<dbReference type="Proteomes" id="UP000075321">
    <property type="component" value="Unassembled WGS sequence"/>
</dbReference>
<dbReference type="PATRIC" id="fig|1008153.3.peg.4470"/>
<name>A0A151A908_9EURY</name>